<dbReference type="RefSeq" id="WP_137645005.1">
    <property type="nucleotide sequence ID" value="NZ_BAABRM010000010.1"/>
</dbReference>
<dbReference type="SMART" id="SM00530">
    <property type="entry name" value="HTH_XRE"/>
    <property type="match status" value="1"/>
</dbReference>
<dbReference type="Gene3D" id="1.10.260.40">
    <property type="entry name" value="lambda repressor-like DNA-binding domains"/>
    <property type="match status" value="1"/>
</dbReference>
<dbReference type="Proteomes" id="UP001589855">
    <property type="component" value="Unassembled WGS sequence"/>
</dbReference>
<dbReference type="PROSITE" id="PS50943">
    <property type="entry name" value="HTH_CROC1"/>
    <property type="match status" value="1"/>
</dbReference>
<accession>A0ABV6K8S4</accession>
<evidence type="ECO:0000313" key="3">
    <source>
        <dbReference type="Proteomes" id="UP001589855"/>
    </source>
</evidence>
<protein>
    <submittedName>
        <fullName evidence="2">Helix-turn-helix domain-containing protein</fullName>
    </submittedName>
</protein>
<sequence>MLPKNIGDSIRLRRKSLGMSIESLAEKSDTSVAFVSRLELHTSGSVRLDKIYQVLDVLELPPAEVFGQPALTDAEAELWTLIHKLPVSDRDEKVRAMVRLLK</sequence>
<evidence type="ECO:0000313" key="2">
    <source>
        <dbReference type="EMBL" id="MFC0424428.1"/>
    </source>
</evidence>
<dbReference type="CDD" id="cd00093">
    <property type="entry name" value="HTH_XRE"/>
    <property type="match status" value="1"/>
</dbReference>
<gene>
    <name evidence="2" type="ORF">ACFFGS_09885</name>
</gene>
<dbReference type="InterPro" id="IPR010982">
    <property type="entry name" value="Lambda_DNA-bd_dom_sf"/>
</dbReference>
<feature type="domain" description="HTH cro/C1-type" evidence="1">
    <location>
        <begin position="10"/>
        <end position="65"/>
    </location>
</feature>
<dbReference type="EMBL" id="JBHLUK010000071">
    <property type="protein sequence ID" value="MFC0424428.1"/>
    <property type="molecule type" value="Genomic_DNA"/>
</dbReference>
<dbReference type="SUPFAM" id="SSF47413">
    <property type="entry name" value="lambda repressor-like DNA-binding domains"/>
    <property type="match status" value="1"/>
</dbReference>
<comment type="caution">
    <text evidence="2">The sequence shown here is derived from an EMBL/GenBank/DDBJ whole genome shotgun (WGS) entry which is preliminary data.</text>
</comment>
<dbReference type="InterPro" id="IPR001387">
    <property type="entry name" value="Cro/C1-type_HTH"/>
</dbReference>
<keyword evidence="3" id="KW-1185">Reference proteome</keyword>
<proteinExistence type="predicted"/>
<organism evidence="2 3">
    <name type="scientific">Lactiplantibacillus plajomi</name>
    <dbReference type="NCBI Taxonomy" id="1457217"/>
    <lineage>
        <taxon>Bacteria</taxon>
        <taxon>Bacillati</taxon>
        <taxon>Bacillota</taxon>
        <taxon>Bacilli</taxon>
        <taxon>Lactobacillales</taxon>
        <taxon>Lactobacillaceae</taxon>
        <taxon>Lactiplantibacillus</taxon>
    </lineage>
</organism>
<evidence type="ECO:0000259" key="1">
    <source>
        <dbReference type="PROSITE" id="PS50943"/>
    </source>
</evidence>
<reference evidence="2 3" key="1">
    <citation type="submission" date="2024-09" db="EMBL/GenBank/DDBJ databases">
        <authorList>
            <person name="Sun Q."/>
            <person name="Mori K."/>
        </authorList>
    </citation>
    <scope>NUCLEOTIDE SEQUENCE [LARGE SCALE GENOMIC DNA]</scope>
    <source>
        <strain evidence="2 3">TBRC 4575</strain>
    </source>
</reference>
<dbReference type="Pfam" id="PF01381">
    <property type="entry name" value="HTH_3"/>
    <property type="match status" value="1"/>
</dbReference>
<name>A0ABV6K8S4_9LACO</name>